<feature type="domain" description="Aldehyde dehydrogenase" evidence="2">
    <location>
        <begin position="7"/>
        <end position="259"/>
    </location>
</feature>
<evidence type="ECO:0000259" key="2">
    <source>
        <dbReference type="Pfam" id="PF00171"/>
    </source>
</evidence>
<reference evidence="3 4" key="1">
    <citation type="submission" date="2018-10" db="EMBL/GenBank/DDBJ databases">
        <title>Isolation from cow dung.</title>
        <authorList>
            <person name="Ling L."/>
        </authorList>
    </citation>
    <scope>NUCLEOTIDE SEQUENCE [LARGE SCALE GENOMIC DNA]</scope>
    <source>
        <strain evidence="3 4">NEAU-LL90</strain>
    </source>
</reference>
<gene>
    <name evidence="3" type="ORF">EBN03_22560</name>
</gene>
<dbReference type="RefSeq" id="WP_122190083.1">
    <property type="nucleotide sequence ID" value="NZ_RFFH01000010.1"/>
</dbReference>
<keyword evidence="1" id="KW-0560">Oxidoreductase</keyword>
<dbReference type="OrthoDB" id="323926at2"/>
<dbReference type="Pfam" id="PF00171">
    <property type="entry name" value="Aldedh"/>
    <property type="match status" value="1"/>
</dbReference>
<dbReference type="InterPro" id="IPR016162">
    <property type="entry name" value="Ald_DH_N"/>
</dbReference>
<dbReference type="EMBL" id="RFFH01000010">
    <property type="protein sequence ID" value="RMI30417.1"/>
    <property type="molecule type" value="Genomic_DNA"/>
</dbReference>
<evidence type="ECO:0000313" key="4">
    <source>
        <dbReference type="Proteomes" id="UP000279275"/>
    </source>
</evidence>
<accession>A0A3M2KY24</accession>
<dbReference type="InterPro" id="IPR015590">
    <property type="entry name" value="Aldehyde_DH_dom"/>
</dbReference>
<sequence length="462" mass="48772">MMDEIVSARAAQREYARWSQERVDDLVAAVGWHCYREDNARRLAEVSYLETHFGNTEDLFRLYRQRVLGILMDMRGHRTGGVVEENHELGLARLAKPVGVVAVAGPATAPASAIVCNILPVLKTRNAVIFTSNPRAREASEQTVALVRQVLADQGAPVDLVAHLGISGKDETRRLMTAADLVVAVGGAGTVRRAYTSGTPAIGAGVGNPTVIVDETADPAVAARHIADGAAFNHGTSCSSESNVLVHESVRGAFLEQLSRYGAHVCDRAASARLERVLWPDGSTRNRALVGLTARRTAAAAGFDAGAAHLLVAGCDDPTGDSPLLLEKLAPVVTVCGYRDFGAAVAAVNTILDRCGGGHSCGIYSSSAERIATLAHATRTARVVVNQSTMTNAGSFTSGVPFTTTLSSGTWGGCSLSENVTWRHLLNYTTVTRPIGARVPDEAAIFGRHLDTVAGFEQLSAP</sequence>
<dbReference type="Gene3D" id="3.40.605.10">
    <property type="entry name" value="Aldehyde Dehydrogenase, Chain A, domain 1"/>
    <property type="match status" value="1"/>
</dbReference>
<dbReference type="InterPro" id="IPR016163">
    <property type="entry name" value="Ald_DH_C"/>
</dbReference>
<dbReference type="Proteomes" id="UP000279275">
    <property type="component" value="Unassembled WGS sequence"/>
</dbReference>
<dbReference type="InterPro" id="IPR016161">
    <property type="entry name" value="Ald_DH/histidinol_DH"/>
</dbReference>
<comment type="caution">
    <text evidence="3">The sequence shown here is derived from an EMBL/GenBank/DDBJ whole genome shotgun (WGS) entry which is preliminary data.</text>
</comment>
<dbReference type="PANTHER" id="PTHR11699">
    <property type="entry name" value="ALDEHYDE DEHYDROGENASE-RELATED"/>
    <property type="match status" value="1"/>
</dbReference>
<protein>
    <submittedName>
        <fullName evidence="3">Aldehyde dehydrogenase family protein</fullName>
    </submittedName>
</protein>
<evidence type="ECO:0000256" key="1">
    <source>
        <dbReference type="ARBA" id="ARBA00023002"/>
    </source>
</evidence>
<dbReference type="SUPFAM" id="SSF53720">
    <property type="entry name" value="ALDH-like"/>
    <property type="match status" value="1"/>
</dbReference>
<dbReference type="GO" id="GO:0016620">
    <property type="term" value="F:oxidoreductase activity, acting on the aldehyde or oxo group of donors, NAD or NADP as acceptor"/>
    <property type="evidence" value="ECO:0007669"/>
    <property type="project" value="InterPro"/>
</dbReference>
<proteinExistence type="predicted"/>
<dbReference type="Gene3D" id="3.40.309.10">
    <property type="entry name" value="Aldehyde Dehydrogenase, Chain A, domain 2"/>
    <property type="match status" value="1"/>
</dbReference>
<dbReference type="AlphaFoldDB" id="A0A3M2KY24"/>
<keyword evidence="4" id="KW-1185">Reference proteome</keyword>
<organism evidence="3 4">
    <name type="scientific">Nocardia stercoris</name>
    <dbReference type="NCBI Taxonomy" id="2483361"/>
    <lineage>
        <taxon>Bacteria</taxon>
        <taxon>Bacillati</taxon>
        <taxon>Actinomycetota</taxon>
        <taxon>Actinomycetes</taxon>
        <taxon>Mycobacteriales</taxon>
        <taxon>Nocardiaceae</taxon>
        <taxon>Nocardia</taxon>
    </lineage>
</organism>
<name>A0A3M2KY24_9NOCA</name>
<evidence type="ECO:0000313" key="3">
    <source>
        <dbReference type="EMBL" id="RMI30417.1"/>
    </source>
</evidence>